<feature type="region of interest" description="Disordered" evidence="1">
    <location>
        <begin position="107"/>
        <end position="130"/>
    </location>
</feature>
<name>A0A6C0HG02_9ZZZZ</name>
<evidence type="ECO:0000256" key="1">
    <source>
        <dbReference type="SAM" id="MobiDB-lite"/>
    </source>
</evidence>
<accession>A0A6C0HG02</accession>
<feature type="region of interest" description="Disordered" evidence="1">
    <location>
        <begin position="41"/>
        <end position="81"/>
    </location>
</feature>
<feature type="compositionally biased region" description="Basic and acidic residues" evidence="1">
    <location>
        <begin position="62"/>
        <end position="77"/>
    </location>
</feature>
<dbReference type="AlphaFoldDB" id="A0A6C0HG02"/>
<proteinExistence type="predicted"/>
<evidence type="ECO:0000313" key="2">
    <source>
        <dbReference type="EMBL" id="QHT79300.1"/>
    </source>
</evidence>
<protein>
    <submittedName>
        <fullName evidence="2">Uncharacterized protein</fullName>
    </submittedName>
</protein>
<organism evidence="2">
    <name type="scientific">viral metagenome</name>
    <dbReference type="NCBI Taxonomy" id="1070528"/>
    <lineage>
        <taxon>unclassified sequences</taxon>
        <taxon>metagenomes</taxon>
        <taxon>organismal metagenomes</taxon>
    </lineage>
</organism>
<sequence>MWWLCLGILALLIVSTWHPREFMTNADVQKKLDFHAGKPTSWNMKKKVPDTNSQLMGPRIPSEQEKEAEAAKKKDAADTSSVYPEVYGPEAIQVPGQSAIFQDTYTSFAEFPKGPEQPQPHLGNYSKFQK</sequence>
<dbReference type="EMBL" id="MN739947">
    <property type="protein sequence ID" value="QHT79300.1"/>
    <property type="molecule type" value="Genomic_DNA"/>
</dbReference>
<reference evidence="2" key="1">
    <citation type="journal article" date="2020" name="Nature">
        <title>Giant virus diversity and host interactions through global metagenomics.</title>
        <authorList>
            <person name="Schulz F."/>
            <person name="Roux S."/>
            <person name="Paez-Espino D."/>
            <person name="Jungbluth S."/>
            <person name="Walsh D.A."/>
            <person name="Denef V.J."/>
            <person name="McMahon K.D."/>
            <person name="Konstantinidis K.T."/>
            <person name="Eloe-Fadrosh E.A."/>
            <person name="Kyrpides N.C."/>
            <person name="Woyke T."/>
        </authorList>
    </citation>
    <scope>NUCLEOTIDE SEQUENCE</scope>
    <source>
        <strain evidence="2">GVMAG-M-3300023179-99</strain>
    </source>
</reference>